<dbReference type="AlphaFoldDB" id="A0A8X8W608"/>
<evidence type="ECO:0000256" key="1">
    <source>
        <dbReference type="ARBA" id="ARBA00001971"/>
    </source>
</evidence>
<evidence type="ECO:0000256" key="2">
    <source>
        <dbReference type="ARBA" id="ARBA00010617"/>
    </source>
</evidence>
<evidence type="ECO:0000313" key="9">
    <source>
        <dbReference type="Proteomes" id="UP000298416"/>
    </source>
</evidence>
<dbReference type="Gene3D" id="1.10.630.10">
    <property type="entry name" value="Cytochrome P450"/>
    <property type="match status" value="1"/>
</dbReference>
<dbReference type="GO" id="GO:0020037">
    <property type="term" value="F:heme binding"/>
    <property type="evidence" value="ECO:0007669"/>
    <property type="project" value="InterPro"/>
</dbReference>
<protein>
    <recommendedName>
        <fullName evidence="10">Flavonoid 3'-monooxygenase</fullName>
    </recommendedName>
</protein>
<reference evidence="8" key="2">
    <citation type="submission" date="2020-08" db="EMBL/GenBank/DDBJ databases">
        <title>Plant Genome Project.</title>
        <authorList>
            <person name="Zhang R.-G."/>
        </authorList>
    </citation>
    <scope>NUCLEOTIDE SEQUENCE</scope>
    <source>
        <strain evidence="8">Huo1</strain>
        <tissue evidence="8">Leaf</tissue>
    </source>
</reference>
<keyword evidence="7" id="KW-0503">Monooxygenase</keyword>
<evidence type="ECO:0008006" key="10">
    <source>
        <dbReference type="Google" id="ProtNLM"/>
    </source>
</evidence>
<keyword evidence="3" id="KW-0349">Heme</keyword>
<dbReference type="GO" id="GO:0005506">
    <property type="term" value="F:iron ion binding"/>
    <property type="evidence" value="ECO:0007669"/>
    <property type="project" value="InterPro"/>
</dbReference>
<dbReference type="InterPro" id="IPR036396">
    <property type="entry name" value="Cyt_P450_sf"/>
</dbReference>
<evidence type="ECO:0000256" key="3">
    <source>
        <dbReference type="ARBA" id="ARBA00022617"/>
    </source>
</evidence>
<dbReference type="GO" id="GO:0016705">
    <property type="term" value="F:oxidoreductase activity, acting on paired donors, with incorporation or reduction of molecular oxygen"/>
    <property type="evidence" value="ECO:0007669"/>
    <property type="project" value="InterPro"/>
</dbReference>
<evidence type="ECO:0000256" key="6">
    <source>
        <dbReference type="ARBA" id="ARBA00023004"/>
    </source>
</evidence>
<evidence type="ECO:0000256" key="4">
    <source>
        <dbReference type="ARBA" id="ARBA00022723"/>
    </source>
</evidence>
<comment type="similarity">
    <text evidence="2">Belongs to the cytochrome P450 family.</text>
</comment>
<evidence type="ECO:0000256" key="5">
    <source>
        <dbReference type="ARBA" id="ARBA00023002"/>
    </source>
</evidence>
<sequence length="138" mass="16531">MAKQFLMVHDASFASRPPLAAGKYTSYNYRDLVWTPHGPYWRQTRRIYSYEVFNTKKLELYEQMLSRDEHFSEGDSVLNMDELHKMLDEWFLLSGVFNIGDWIPWLSPFDLQGYVKKMKALNKKMDKFYNYVIDDHLA</sequence>
<dbReference type="EMBL" id="PNBA02000020">
    <property type="protein sequence ID" value="KAG6388898.1"/>
    <property type="molecule type" value="Genomic_DNA"/>
</dbReference>
<dbReference type="PANTHER" id="PTHR47944:SF5">
    <property type="entry name" value="CYTOCHROME P450 71A1-LIKE"/>
    <property type="match status" value="1"/>
</dbReference>
<dbReference type="PANTHER" id="PTHR47944">
    <property type="entry name" value="CYTOCHROME P450 98A9"/>
    <property type="match status" value="1"/>
</dbReference>
<keyword evidence="9" id="KW-1185">Reference proteome</keyword>
<gene>
    <name evidence="8" type="ORF">SASPL_150334</name>
</gene>
<name>A0A8X8W608_SALSN</name>
<comment type="cofactor">
    <cofactor evidence="1">
        <name>heme</name>
        <dbReference type="ChEBI" id="CHEBI:30413"/>
    </cofactor>
</comment>
<dbReference type="Proteomes" id="UP000298416">
    <property type="component" value="Unassembled WGS sequence"/>
</dbReference>
<keyword evidence="5" id="KW-0560">Oxidoreductase</keyword>
<accession>A0A8X8W608</accession>
<evidence type="ECO:0000256" key="7">
    <source>
        <dbReference type="ARBA" id="ARBA00023033"/>
    </source>
</evidence>
<keyword evidence="4" id="KW-0479">Metal-binding</keyword>
<dbReference type="SUPFAM" id="SSF48264">
    <property type="entry name" value="Cytochrome P450"/>
    <property type="match status" value="1"/>
</dbReference>
<reference evidence="8" key="1">
    <citation type="submission" date="2018-01" db="EMBL/GenBank/DDBJ databases">
        <authorList>
            <person name="Mao J.F."/>
        </authorList>
    </citation>
    <scope>NUCLEOTIDE SEQUENCE</scope>
    <source>
        <strain evidence="8">Huo1</strain>
        <tissue evidence="8">Leaf</tissue>
    </source>
</reference>
<comment type="caution">
    <text evidence="8">The sequence shown here is derived from an EMBL/GenBank/DDBJ whole genome shotgun (WGS) entry which is preliminary data.</text>
</comment>
<proteinExistence type="inferred from homology"/>
<evidence type="ECO:0000313" key="8">
    <source>
        <dbReference type="EMBL" id="KAG6388898.1"/>
    </source>
</evidence>
<dbReference type="GO" id="GO:0004497">
    <property type="term" value="F:monooxygenase activity"/>
    <property type="evidence" value="ECO:0007669"/>
    <property type="project" value="UniProtKB-KW"/>
</dbReference>
<organism evidence="8">
    <name type="scientific">Salvia splendens</name>
    <name type="common">Scarlet sage</name>
    <dbReference type="NCBI Taxonomy" id="180675"/>
    <lineage>
        <taxon>Eukaryota</taxon>
        <taxon>Viridiplantae</taxon>
        <taxon>Streptophyta</taxon>
        <taxon>Embryophyta</taxon>
        <taxon>Tracheophyta</taxon>
        <taxon>Spermatophyta</taxon>
        <taxon>Magnoliopsida</taxon>
        <taxon>eudicotyledons</taxon>
        <taxon>Gunneridae</taxon>
        <taxon>Pentapetalae</taxon>
        <taxon>asterids</taxon>
        <taxon>lamiids</taxon>
        <taxon>Lamiales</taxon>
        <taxon>Lamiaceae</taxon>
        <taxon>Nepetoideae</taxon>
        <taxon>Mentheae</taxon>
        <taxon>Salviinae</taxon>
        <taxon>Salvia</taxon>
        <taxon>Salvia subgen. Calosphace</taxon>
        <taxon>core Calosphace</taxon>
    </lineage>
</organism>
<keyword evidence="6" id="KW-0408">Iron</keyword>